<dbReference type="InterPro" id="IPR036413">
    <property type="entry name" value="YaeB-like_sf"/>
</dbReference>
<keyword evidence="3" id="KW-0175">Coiled coil</keyword>
<dbReference type="Proteomes" id="UP000014115">
    <property type="component" value="Unassembled WGS sequence"/>
</dbReference>
<dbReference type="InterPro" id="IPR041369">
    <property type="entry name" value="TrmO_C"/>
</dbReference>
<dbReference type="InterPro" id="IPR023370">
    <property type="entry name" value="TrmO-like_N"/>
</dbReference>
<evidence type="ECO:0000313" key="6">
    <source>
        <dbReference type="Proteomes" id="UP000014115"/>
    </source>
</evidence>
<feature type="domain" description="TsaA-like" evidence="4">
    <location>
        <begin position="5"/>
        <end position="144"/>
    </location>
</feature>
<accession>K2JN02</accession>
<dbReference type="InterPro" id="IPR036414">
    <property type="entry name" value="YaeB_N_sf"/>
</dbReference>
<dbReference type="AlphaFoldDB" id="K2JN02"/>
<evidence type="ECO:0000259" key="4">
    <source>
        <dbReference type="PROSITE" id="PS51668"/>
    </source>
</evidence>
<organism evidence="5 6">
    <name type="scientific">Idiomarina xiamenensis 10-D-4</name>
    <dbReference type="NCBI Taxonomy" id="740709"/>
    <lineage>
        <taxon>Bacteria</taxon>
        <taxon>Pseudomonadati</taxon>
        <taxon>Pseudomonadota</taxon>
        <taxon>Gammaproteobacteria</taxon>
        <taxon>Alteromonadales</taxon>
        <taxon>Idiomarinaceae</taxon>
        <taxon>Idiomarina</taxon>
    </lineage>
</organism>
<dbReference type="PROSITE" id="PS51668">
    <property type="entry name" value="TSAA_2"/>
    <property type="match status" value="1"/>
</dbReference>
<evidence type="ECO:0000313" key="5">
    <source>
        <dbReference type="EMBL" id="EKE84896.1"/>
    </source>
</evidence>
<dbReference type="InterPro" id="IPR023368">
    <property type="entry name" value="UPF0066_cons_site"/>
</dbReference>
<dbReference type="STRING" id="740709.A10D4_04770"/>
<dbReference type="EMBL" id="AMRG01000004">
    <property type="protein sequence ID" value="EKE84896.1"/>
    <property type="molecule type" value="Genomic_DNA"/>
</dbReference>
<comment type="caution">
    <text evidence="5">The sequence shown here is derived from an EMBL/GenBank/DDBJ whole genome shotgun (WGS) entry which is preliminary data.</text>
</comment>
<protein>
    <recommendedName>
        <fullName evidence="4">TsaA-like domain-containing protein</fullName>
    </recommendedName>
</protein>
<dbReference type="eggNOG" id="COG1720">
    <property type="taxonomic scope" value="Bacteria"/>
</dbReference>
<dbReference type="PANTHER" id="PTHR12818:SF0">
    <property type="entry name" value="TRNA (ADENINE(37)-N6)-METHYLTRANSFERASE"/>
    <property type="match status" value="1"/>
</dbReference>
<comment type="similarity">
    <text evidence="2">Belongs to the tRNA methyltransferase O family.</text>
</comment>
<dbReference type="CDD" id="cd09281">
    <property type="entry name" value="UPF0066"/>
    <property type="match status" value="1"/>
</dbReference>
<evidence type="ECO:0000256" key="2">
    <source>
        <dbReference type="ARBA" id="ARBA00033753"/>
    </source>
</evidence>
<dbReference type="PANTHER" id="PTHR12818">
    <property type="entry name" value="TRNA (ADENINE(37)-N6)-METHYLTRANSFERASE"/>
    <property type="match status" value="1"/>
</dbReference>
<dbReference type="SUPFAM" id="SSF118196">
    <property type="entry name" value="YaeB-like"/>
    <property type="match status" value="1"/>
</dbReference>
<dbReference type="Pfam" id="PF18389">
    <property type="entry name" value="TrmO_C"/>
    <property type="match status" value="1"/>
</dbReference>
<dbReference type="PROSITE" id="PS01318">
    <property type="entry name" value="TSAA_1"/>
    <property type="match status" value="1"/>
</dbReference>
<sequence length="237" mass="26649">MPLQLEAIAHIRSPYPEKFSVPRQPGLVESAISEVVFSDAMQHMDAVRGIEQFSHLWLIFAFHQTAAQGWKPLIRPPRLGGNQKIGVFASRSTFRPNPLGLSVVKLISVLQRPLRLQVSGADLVDGTPIYDIKPYIGYADAISDSQSGYAEHAPAPLTVRFSAVAEQQLQQHQQTYADLRQLIQQVLGQDPRPAYQRRQAPGERQYGTALYDLNIRWQVDSNGVLVSEIQENRDKHF</sequence>
<keyword evidence="6" id="KW-1185">Reference proteome</keyword>
<keyword evidence="1" id="KW-0949">S-adenosyl-L-methionine</keyword>
<dbReference type="Gene3D" id="3.30.2310.10">
    <property type="entry name" value="YaeB-like"/>
    <property type="match status" value="1"/>
</dbReference>
<dbReference type="PATRIC" id="fig|740709.3.peg.968"/>
<dbReference type="NCBIfam" id="TIGR00104">
    <property type="entry name" value="tRNA_TsaA"/>
    <property type="match status" value="1"/>
</dbReference>
<gene>
    <name evidence="5" type="ORF">A10D4_04770</name>
</gene>
<name>K2JN02_9GAMM</name>
<dbReference type="GO" id="GO:0089715">
    <property type="term" value="F:tRNA (L-threonylcarbamoyladenosine(37)-C2) methyltransferase activity"/>
    <property type="evidence" value="ECO:0007669"/>
    <property type="project" value="TreeGrafter"/>
</dbReference>
<reference evidence="5 6" key="1">
    <citation type="journal article" date="2012" name="J. Bacteriol.">
        <title>Genome Sequence of Idiomarina xiamenensis Type Strain 10-D-4.</title>
        <authorList>
            <person name="Lai Q."/>
            <person name="Wang L."/>
            <person name="Wang W."/>
            <person name="Shao Z."/>
        </authorList>
    </citation>
    <scope>NUCLEOTIDE SEQUENCE [LARGE SCALE GENOMIC DNA]</scope>
    <source>
        <strain evidence="5 6">10-D-4</strain>
    </source>
</reference>
<dbReference type="RefSeq" id="WP_008488068.1">
    <property type="nucleotide sequence ID" value="NZ_AMRG01000004.1"/>
</dbReference>
<dbReference type="Gene3D" id="2.40.30.70">
    <property type="entry name" value="YaeB-like"/>
    <property type="match status" value="1"/>
</dbReference>
<evidence type="ECO:0000256" key="1">
    <source>
        <dbReference type="ARBA" id="ARBA00022691"/>
    </source>
</evidence>
<dbReference type="OrthoDB" id="9804309at2"/>
<proteinExistence type="inferred from homology"/>
<dbReference type="Pfam" id="PF01980">
    <property type="entry name" value="TrmO_N"/>
    <property type="match status" value="1"/>
</dbReference>
<feature type="coiled-coil region" evidence="3">
    <location>
        <begin position="162"/>
        <end position="189"/>
    </location>
</feature>
<dbReference type="InterPro" id="IPR040372">
    <property type="entry name" value="YaeB-like"/>
</dbReference>
<evidence type="ECO:0000256" key="3">
    <source>
        <dbReference type="SAM" id="Coils"/>
    </source>
</evidence>